<dbReference type="SUPFAM" id="SSF54593">
    <property type="entry name" value="Glyoxalase/Bleomycin resistance protein/Dihydroxybiphenyl dioxygenase"/>
    <property type="match status" value="1"/>
</dbReference>
<dbReference type="Proteomes" id="UP000547973">
    <property type="component" value="Unassembled WGS sequence"/>
</dbReference>
<dbReference type="GO" id="GO:0016829">
    <property type="term" value="F:lyase activity"/>
    <property type="evidence" value="ECO:0007669"/>
    <property type="project" value="UniProtKB-KW"/>
</dbReference>
<protein>
    <submittedName>
        <fullName evidence="2">Catechol 2,3-dioxygenase-like lactoylglutathione lyase family enzyme</fullName>
    </submittedName>
</protein>
<keyword evidence="2" id="KW-0223">Dioxygenase</keyword>
<dbReference type="EMBL" id="JACBZO010000001">
    <property type="protein sequence ID" value="NYI42837.1"/>
    <property type="molecule type" value="Genomic_DNA"/>
</dbReference>
<feature type="domain" description="VOC" evidence="1">
    <location>
        <begin position="4"/>
        <end position="114"/>
    </location>
</feature>
<dbReference type="InterPro" id="IPR037523">
    <property type="entry name" value="VOC_core"/>
</dbReference>
<keyword evidence="2" id="KW-0456">Lyase</keyword>
<accession>A0A7Y9ZCI6</accession>
<dbReference type="Pfam" id="PF00903">
    <property type="entry name" value="Glyoxalase"/>
    <property type="match status" value="1"/>
</dbReference>
<gene>
    <name evidence="2" type="ORF">BKA03_002956</name>
</gene>
<comment type="caution">
    <text evidence="2">The sequence shown here is derived from an EMBL/GenBank/DDBJ whole genome shotgun (WGS) entry which is preliminary data.</text>
</comment>
<keyword evidence="2" id="KW-0560">Oxidoreductase</keyword>
<organism evidence="2 3">
    <name type="scientific">Demequina lutea</name>
    <dbReference type="NCBI Taxonomy" id="431489"/>
    <lineage>
        <taxon>Bacteria</taxon>
        <taxon>Bacillati</taxon>
        <taxon>Actinomycetota</taxon>
        <taxon>Actinomycetes</taxon>
        <taxon>Micrococcales</taxon>
        <taxon>Demequinaceae</taxon>
        <taxon>Demequina</taxon>
    </lineage>
</organism>
<evidence type="ECO:0000259" key="1">
    <source>
        <dbReference type="PROSITE" id="PS51819"/>
    </source>
</evidence>
<sequence>MDVTTATVGLPVSDLDRAIEWYRAAFELPTADLEPAYGIVEFRLGPIWLQLSAEETARSGAEVVTRLGVADVAAERARLLALGIDVGPLHHVEGMIDYVDFRDPDGNALSLYTELS</sequence>
<dbReference type="GO" id="GO:0051213">
    <property type="term" value="F:dioxygenase activity"/>
    <property type="evidence" value="ECO:0007669"/>
    <property type="project" value="UniProtKB-KW"/>
</dbReference>
<name>A0A7Y9ZCI6_9MICO</name>
<dbReference type="RefSeq" id="WP_062075581.1">
    <property type="nucleotide sequence ID" value="NZ_BBRC01000012.1"/>
</dbReference>
<keyword evidence="3" id="KW-1185">Reference proteome</keyword>
<dbReference type="AlphaFoldDB" id="A0A7Y9ZCI6"/>
<dbReference type="CDD" id="cd06587">
    <property type="entry name" value="VOC"/>
    <property type="match status" value="1"/>
</dbReference>
<dbReference type="InterPro" id="IPR004360">
    <property type="entry name" value="Glyas_Fos-R_dOase_dom"/>
</dbReference>
<evidence type="ECO:0000313" key="2">
    <source>
        <dbReference type="EMBL" id="NYI42837.1"/>
    </source>
</evidence>
<dbReference type="PROSITE" id="PS51819">
    <property type="entry name" value="VOC"/>
    <property type="match status" value="1"/>
</dbReference>
<proteinExistence type="predicted"/>
<evidence type="ECO:0000313" key="3">
    <source>
        <dbReference type="Proteomes" id="UP000547973"/>
    </source>
</evidence>
<reference evidence="2 3" key="1">
    <citation type="submission" date="2020-07" db="EMBL/GenBank/DDBJ databases">
        <title>Sequencing the genomes of 1000 actinobacteria strains.</title>
        <authorList>
            <person name="Klenk H.-P."/>
        </authorList>
    </citation>
    <scope>NUCLEOTIDE SEQUENCE [LARGE SCALE GENOMIC DNA]</scope>
    <source>
        <strain evidence="2 3">DSM 19970</strain>
    </source>
</reference>
<dbReference type="InterPro" id="IPR029068">
    <property type="entry name" value="Glyas_Bleomycin-R_OHBP_Dase"/>
</dbReference>
<dbReference type="Gene3D" id="3.10.180.10">
    <property type="entry name" value="2,3-Dihydroxybiphenyl 1,2-Dioxygenase, domain 1"/>
    <property type="match status" value="1"/>
</dbReference>